<evidence type="ECO:0000313" key="12">
    <source>
        <dbReference type="EMBL" id="RDB23043.1"/>
    </source>
</evidence>
<evidence type="ECO:0000256" key="6">
    <source>
        <dbReference type="ARBA" id="ARBA00022946"/>
    </source>
</evidence>
<comment type="caution">
    <text evidence="12">The sequence shown here is derived from an EMBL/GenBank/DDBJ whole genome shotgun (WGS) entry which is preliminary data.</text>
</comment>
<evidence type="ECO:0000256" key="10">
    <source>
        <dbReference type="ARBA" id="ARBA00023136"/>
    </source>
</evidence>
<name>A0A369JTM3_HYPMA</name>
<sequence length="457" mass="49734">MLSQGRCSAFFFWRRQVHLVSVSLPPTTNSQKNFERLGLKKKRNPRHPIIHYNKKKQWLALVDALTVEASATKLLTAPKPAPLHATTVAPRATSRETARWRPSPSPATSAARKDTSHANALKPPQAAAAQAATSRVRALKLALATAAAARATEEDSPEARLRRLATPAEVLAICRVIASRALSATTAPAWATSAGTAPSLKSALATRVELKATSPVTAQELVPPMPLPNCEAQGESRVTPNSETRHFDGLRVFFVPARNPNNRQRKPSSFLLNLSLFCNPAMQAVLRLARTQRAIPLRRCIATTANPAHVSSTAAPTSSKPVTAIPLSNVEAQWTKLSSDEKLSVHEQLEQLQKKDWKELTIDEKKAAYYVAFGPHGPRTPINKPGDYVKIFVYTMALVGVAGALFWGTTKLAPPPPRTITKEWEEASNVRAKEMKLNPITGISSEGYTGKGFVQTK</sequence>
<protein>
    <submittedName>
        <fullName evidence="12">Cytochrome c oxidase polypeptide 5, mitochondrial</fullName>
    </submittedName>
</protein>
<reference evidence="12" key="1">
    <citation type="submission" date="2018-04" db="EMBL/GenBank/DDBJ databases">
        <title>Whole genome sequencing of Hypsizygus marmoreus.</title>
        <authorList>
            <person name="Choi I.-G."/>
            <person name="Min B."/>
            <person name="Kim J.-G."/>
            <person name="Kim S."/>
            <person name="Oh Y.-L."/>
            <person name="Kong W.-S."/>
            <person name="Park H."/>
            <person name="Jeong J."/>
            <person name="Song E.-S."/>
        </authorList>
    </citation>
    <scope>NUCLEOTIDE SEQUENCE [LARGE SCALE GENOMIC DNA]</scope>
    <source>
        <strain evidence="12">51987-8</strain>
    </source>
</reference>
<keyword evidence="13" id="KW-1185">Reference proteome</keyword>
<evidence type="ECO:0000256" key="8">
    <source>
        <dbReference type="ARBA" id="ARBA00023002"/>
    </source>
</evidence>
<evidence type="ECO:0000256" key="3">
    <source>
        <dbReference type="ARBA" id="ARBA00008135"/>
    </source>
</evidence>
<accession>A0A369JTM3</accession>
<dbReference type="GO" id="GO:0016491">
    <property type="term" value="F:oxidoreductase activity"/>
    <property type="evidence" value="ECO:0007669"/>
    <property type="project" value="UniProtKB-KW"/>
</dbReference>
<evidence type="ECO:0000256" key="11">
    <source>
        <dbReference type="SAM" id="MobiDB-lite"/>
    </source>
</evidence>
<dbReference type="Proteomes" id="UP000076154">
    <property type="component" value="Unassembled WGS sequence"/>
</dbReference>
<evidence type="ECO:0000256" key="4">
    <source>
        <dbReference type="ARBA" id="ARBA00022692"/>
    </source>
</evidence>
<dbReference type="GO" id="GO:0005743">
    <property type="term" value="C:mitochondrial inner membrane"/>
    <property type="evidence" value="ECO:0007669"/>
    <property type="project" value="UniProtKB-SubCell"/>
</dbReference>
<dbReference type="InterPro" id="IPR004203">
    <property type="entry name" value="Cyt_c_oxidase_su4_fam"/>
</dbReference>
<organism evidence="12 13">
    <name type="scientific">Hypsizygus marmoreus</name>
    <name type="common">White beech mushroom</name>
    <name type="synonym">Agaricus marmoreus</name>
    <dbReference type="NCBI Taxonomy" id="39966"/>
    <lineage>
        <taxon>Eukaryota</taxon>
        <taxon>Fungi</taxon>
        <taxon>Dikarya</taxon>
        <taxon>Basidiomycota</taxon>
        <taxon>Agaricomycotina</taxon>
        <taxon>Agaricomycetes</taxon>
        <taxon>Agaricomycetidae</taxon>
        <taxon>Agaricales</taxon>
        <taxon>Tricholomatineae</taxon>
        <taxon>Lyophyllaceae</taxon>
        <taxon>Hypsizygus</taxon>
    </lineage>
</organism>
<feature type="region of interest" description="Disordered" evidence="11">
    <location>
        <begin position="82"/>
        <end position="129"/>
    </location>
</feature>
<evidence type="ECO:0000256" key="1">
    <source>
        <dbReference type="ARBA" id="ARBA00004434"/>
    </source>
</evidence>
<evidence type="ECO:0000256" key="2">
    <source>
        <dbReference type="ARBA" id="ARBA00004673"/>
    </source>
</evidence>
<dbReference type="InParanoid" id="A0A369JTM3"/>
<dbReference type="PANTHER" id="PTHR10707:SF10">
    <property type="entry name" value="CYTOCHROME C OXIDASE SUBUNIT 4"/>
    <property type="match status" value="1"/>
</dbReference>
<feature type="region of interest" description="Disordered" evidence="11">
    <location>
        <begin position="220"/>
        <end position="242"/>
    </location>
</feature>
<keyword evidence="10" id="KW-0472">Membrane</keyword>
<dbReference type="EMBL" id="LUEZ02000048">
    <property type="protein sequence ID" value="RDB23043.1"/>
    <property type="molecule type" value="Genomic_DNA"/>
</dbReference>
<evidence type="ECO:0000256" key="5">
    <source>
        <dbReference type="ARBA" id="ARBA00022792"/>
    </source>
</evidence>
<evidence type="ECO:0000313" key="13">
    <source>
        <dbReference type="Proteomes" id="UP000076154"/>
    </source>
</evidence>
<dbReference type="Pfam" id="PF02936">
    <property type="entry name" value="COX4"/>
    <property type="match status" value="1"/>
</dbReference>
<dbReference type="PANTHER" id="PTHR10707">
    <property type="entry name" value="CYTOCHROME C OXIDASE SUBUNIT IV"/>
    <property type="match status" value="1"/>
</dbReference>
<comment type="similarity">
    <text evidence="3">Belongs to the cytochrome c oxidase IV family.</text>
</comment>
<dbReference type="AlphaFoldDB" id="A0A369JTM3"/>
<dbReference type="FunFam" id="1.10.442.10:FF:000002">
    <property type="entry name" value="Cytochrome c oxidase subunit V"/>
    <property type="match status" value="1"/>
</dbReference>
<evidence type="ECO:0000256" key="9">
    <source>
        <dbReference type="ARBA" id="ARBA00023128"/>
    </source>
</evidence>
<dbReference type="Gene3D" id="1.10.442.10">
    <property type="entry name" value="Cytochrome c oxidase subunit IV"/>
    <property type="match status" value="1"/>
</dbReference>
<dbReference type="OrthoDB" id="186013at2759"/>
<dbReference type="InterPro" id="IPR036639">
    <property type="entry name" value="Cyt_c_oxidase_su4_sf"/>
</dbReference>
<dbReference type="GO" id="GO:0006123">
    <property type="term" value="P:mitochondrial electron transport, cytochrome c to oxygen"/>
    <property type="evidence" value="ECO:0007669"/>
    <property type="project" value="InterPro"/>
</dbReference>
<comment type="pathway">
    <text evidence="2">Energy metabolism; oxidative phosphorylation.</text>
</comment>
<keyword evidence="5" id="KW-0999">Mitochondrion inner membrane</keyword>
<evidence type="ECO:0000256" key="7">
    <source>
        <dbReference type="ARBA" id="ARBA00022989"/>
    </source>
</evidence>
<keyword evidence="6" id="KW-0809">Transit peptide</keyword>
<keyword evidence="4" id="KW-0812">Transmembrane</keyword>
<keyword evidence="9" id="KW-0496">Mitochondrion</keyword>
<keyword evidence="7" id="KW-1133">Transmembrane helix</keyword>
<dbReference type="GO" id="GO:0045277">
    <property type="term" value="C:respiratory chain complex IV"/>
    <property type="evidence" value="ECO:0007669"/>
    <property type="project" value="InterPro"/>
</dbReference>
<comment type="subcellular location">
    <subcellularLocation>
        <location evidence="1">Mitochondrion inner membrane</location>
        <topology evidence="1">Single-pass membrane protein</topology>
    </subcellularLocation>
</comment>
<keyword evidence="8" id="KW-0560">Oxidoreductase</keyword>
<proteinExistence type="inferred from homology"/>
<dbReference type="CDD" id="cd00922">
    <property type="entry name" value="Cyt_c_Oxidase_IV"/>
    <property type="match status" value="1"/>
</dbReference>
<dbReference type="STRING" id="39966.A0A369JTM3"/>
<gene>
    <name evidence="12" type="primary">cya-4</name>
    <name evidence="12" type="ORF">Hypma_009832</name>
</gene>
<dbReference type="SUPFAM" id="SSF81406">
    <property type="entry name" value="Mitochondrial cytochrome c oxidase subunit IV"/>
    <property type="match status" value="1"/>
</dbReference>